<accession>A0AAN9FJG6</accession>
<dbReference type="EMBL" id="JAYKXN010000006">
    <property type="protein sequence ID" value="KAK7277514.1"/>
    <property type="molecule type" value="Genomic_DNA"/>
</dbReference>
<dbReference type="Pfam" id="PF02519">
    <property type="entry name" value="Auxin_inducible"/>
    <property type="match status" value="1"/>
</dbReference>
<evidence type="ECO:0000256" key="1">
    <source>
        <dbReference type="ARBA" id="ARBA00006974"/>
    </source>
</evidence>
<keyword evidence="3" id="KW-1185">Reference proteome</keyword>
<organism evidence="2 3">
    <name type="scientific">Clitoria ternatea</name>
    <name type="common">Butterfly pea</name>
    <dbReference type="NCBI Taxonomy" id="43366"/>
    <lineage>
        <taxon>Eukaryota</taxon>
        <taxon>Viridiplantae</taxon>
        <taxon>Streptophyta</taxon>
        <taxon>Embryophyta</taxon>
        <taxon>Tracheophyta</taxon>
        <taxon>Spermatophyta</taxon>
        <taxon>Magnoliopsida</taxon>
        <taxon>eudicotyledons</taxon>
        <taxon>Gunneridae</taxon>
        <taxon>Pentapetalae</taxon>
        <taxon>rosids</taxon>
        <taxon>fabids</taxon>
        <taxon>Fabales</taxon>
        <taxon>Fabaceae</taxon>
        <taxon>Papilionoideae</taxon>
        <taxon>50 kb inversion clade</taxon>
        <taxon>NPAAA clade</taxon>
        <taxon>indigoferoid/millettioid clade</taxon>
        <taxon>Phaseoleae</taxon>
        <taxon>Clitoria</taxon>
    </lineage>
</organism>
<evidence type="ECO:0000313" key="2">
    <source>
        <dbReference type="EMBL" id="KAK7277514.1"/>
    </source>
</evidence>
<comment type="similarity">
    <text evidence="1">Belongs to the ARG7 family.</text>
</comment>
<dbReference type="PANTHER" id="PTHR31374:SF188">
    <property type="entry name" value="SAUR-LIKE AUXIN-RESPONSIVE FAMILY PROTEIN"/>
    <property type="match status" value="1"/>
</dbReference>
<name>A0AAN9FJG6_CLITE</name>
<sequence length="112" mass="12456">MLKFIVGRIQKGLSLLAPKRTPLSNYFGEDHATCMVPEDVGEGYFAVLAIKGGETKRFVVGLDYLTDPAFLELLDQAEQEFGFRQKGALAVPCRPQELQSILDGHNAKSKEW</sequence>
<reference evidence="2 3" key="1">
    <citation type="submission" date="2024-01" db="EMBL/GenBank/DDBJ databases">
        <title>The genomes of 5 underutilized Papilionoideae crops provide insights into root nodulation and disease resistance.</title>
        <authorList>
            <person name="Yuan L."/>
        </authorList>
    </citation>
    <scope>NUCLEOTIDE SEQUENCE [LARGE SCALE GENOMIC DNA]</scope>
    <source>
        <strain evidence="2">LY-2023</strain>
        <tissue evidence="2">Leaf</tissue>
    </source>
</reference>
<dbReference type="AlphaFoldDB" id="A0AAN9FJG6"/>
<protein>
    <submittedName>
        <fullName evidence="2">Uncharacterized protein</fullName>
    </submittedName>
</protein>
<dbReference type="Proteomes" id="UP001359559">
    <property type="component" value="Unassembled WGS sequence"/>
</dbReference>
<evidence type="ECO:0000313" key="3">
    <source>
        <dbReference type="Proteomes" id="UP001359559"/>
    </source>
</evidence>
<comment type="caution">
    <text evidence="2">The sequence shown here is derived from an EMBL/GenBank/DDBJ whole genome shotgun (WGS) entry which is preliminary data.</text>
</comment>
<dbReference type="PANTHER" id="PTHR31374">
    <property type="entry name" value="AUXIN-INDUCED PROTEIN-LIKE-RELATED"/>
    <property type="match status" value="1"/>
</dbReference>
<dbReference type="InterPro" id="IPR003676">
    <property type="entry name" value="SAUR_fam"/>
</dbReference>
<gene>
    <name evidence="2" type="ORF">RJT34_22528</name>
</gene>
<proteinExistence type="inferred from homology"/>
<dbReference type="GO" id="GO:0009733">
    <property type="term" value="P:response to auxin"/>
    <property type="evidence" value="ECO:0007669"/>
    <property type="project" value="InterPro"/>
</dbReference>